<dbReference type="PANTHER" id="PTHR43434">
    <property type="entry name" value="PHOSPHOGLYCOLATE PHOSPHATASE"/>
    <property type="match status" value="1"/>
</dbReference>
<accession>A0A849C306</accession>
<dbReference type="AlphaFoldDB" id="A0A849C306"/>
<dbReference type="GO" id="GO:0006281">
    <property type="term" value="P:DNA repair"/>
    <property type="evidence" value="ECO:0007669"/>
    <property type="project" value="TreeGrafter"/>
</dbReference>
<dbReference type="InterPro" id="IPR006439">
    <property type="entry name" value="HAD-SF_hydro_IA"/>
</dbReference>
<dbReference type="SUPFAM" id="SSF56784">
    <property type="entry name" value="HAD-like"/>
    <property type="match status" value="1"/>
</dbReference>
<dbReference type="InterPro" id="IPR041492">
    <property type="entry name" value="HAD_2"/>
</dbReference>
<dbReference type="Proteomes" id="UP000586827">
    <property type="component" value="Unassembled WGS sequence"/>
</dbReference>
<dbReference type="InterPro" id="IPR050155">
    <property type="entry name" value="HAD-like_hydrolase_sf"/>
</dbReference>
<protein>
    <submittedName>
        <fullName evidence="1">HAD family hydrolase</fullName>
    </submittedName>
</protein>
<evidence type="ECO:0000313" key="1">
    <source>
        <dbReference type="EMBL" id="NNH70197.1"/>
    </source>
</evidence>
<dbReference type="CDD" id="cd01427">
    <property type="entry name" value="HAD_like"/>
    <property type="match status" value="1"/>
</dbReference>
<dbReference type="GO" id="GO:0008967">
    <property type="term" value="F:phosphoglycolate phosphatase activity"/>
    <property type="evidence" value="ECO:0007669"/>
    <property type="project" value="TreeGrafter"/>
</dbReference>
<keyword evidence="2" id="KW-1185">Reference proteome</keyword>
<gene>
    <name evidence="1" type="ORF">HLB23_10040</name>
</gene>
<dbReference type="Pfam" id="PF13419">
    <property type="entry name" value="HAD_2"/>
    <property type="match status" value="1"/>
</dbReference>
<sequence>MFSGISNRDASQRLSADLAGRIPDYVETSSDPFDVLRFAATIGPREVERIERRFREIELEAVGSARPTVGAAEAIVRFVRDGRRVAIVSNNSSVAVQRFMTQHDLQHAIDGVYGRDSATLHCLKPDPYLLNRAVEDLGTTPEDCVFVGDSVSDVIAAHTARISCIAFANRPEKIATLGAHSPAATITSMMHLLSVQ</sequence>
<dbReference type="InterPro" id="IPR036412">
    <property type="entry name" value="HAD-like_sf"/>
</dbReference>
<organism evidence="1 2">
    <name type="scientific">Nocardia uniformis</name>
    <dbReference type="NCBI Taxonomy" id="53432"/>
    <lineage>
        <taxon>Bacteria</taxon>
        <taxon>Bacillati</taxon>
        <taxon>Actinomycetota</taxon>
        <taxon>Actinomycetes</taxon>
        <taxon>Mycobacteriales</taxon>
        <taxon>Nocardiaceae</taxon>
        <taxon>Nocardia</taxon>
    </lineage>
</organism>
<dbReference type="RefSeq" id="WP_169815003.1">
    <property type="nucleotide sequence ID" value="NZ_JABELX010000003.1"/>
</dbReference>
<comment type="caution">
    <text evidence="1">The sequence shown here is derived from an EMBL/GenBank/DDBJ whole genome shotgun (WGS) entry which is preliminary data.</text>
</comment>
<dbReference type="NCBIfam" id="TIGR01549">
    <property type="entry name" value="HAD-SF-IA-v1"/>
    <property type="match status" value="1"/>
</dbReference>
<dbReference type="InterPro" id="IPR023214">
    <property type="entry name" value="HAD_sf"/>
</dbReference>
<proteinExistence type="predicted"/>
<keyword evidence="1" id="KW-0378">Hydrolase</keyword>
<dbReference type="EMBL" id="JABELX010000003">
    <property type="protein sequence ID" value="NNH70197.1"/>
    <property type="molecule type" value="Genomic_DNA"/>
</dbReference>
<evidence type="ECO:0000313" key="2">
    <source>
        <dbReference type="Proteomes" id="UP000586827"/>
    </source>
</evidence>
<name>A0A849C306_9NOCA</name>
<dbReference type="PANTHER" id="PTHR43434:SF1">
    <property type="entry name" value="PHOSPHOGLYCOLATE PHOSPHATASE"/>
    <property type="match status" value="1"/>
</dbReference>
<reference evidence="1 2" key="1">
    <citation type="submission" date="2020-05" db="EMBL/GenBank/DDBJ databases">
        <title>MicrobeNet Type strains.</title>
        <authorList>
            <person name="Nicholson A.C."/>
        </authorList>
    </citation>
    <scope>NUCLEOTIDE SEQUENCE [LARGE SCALE GENOMIC DNA]</scope>
    <source>
        <strain evidence="1 2">JCM 3224</strain>
    </source>
</reference>
<dbReference type="GO" id="GO:0005829">
    <property type="term" value="C:cytosol"/>
    <property type="evidence" value="ECO:0007669"/>
    <property type="project" value="TreeGrafter"/>
</dbReference>
<dbReference type="Gene3D" id="3.40.50.1000">
    <property type="entry name" value="HAD superfamily/HAD-like"/>
    <property type="match status" value="1"/>
</dbReference>